<accession>A0A9X3YHE2</accession>
<evidence type="ECO:0000313" key="2">
    <source>
        <dbReference type="Proteomes" id="UP001139971"/>
    </source>
</evidence>
<organism evidence="1 2">
    <name type="scientific">Tahibacter soli</name>
    <dbReference type="NCBI Taxonomy" id="2983605"/>
    <lineage>
        <taxon>Bacteria</taxon>
        <taxon>Pseudomonadati</taxon>
        <taxon>Pseudomonadota</taxon>
        <taxon>Gammaproteobacteria</taxon>
        <taxon>Lysobacterales</taxon>
        <taxon>Rhodanobacteraceae</taxon>
        <taxon>Tahibacter</taxon>
    </lineage>
</organism>
<protein>
    <submittedName>
        <fullName evidence="1">Uncharacterized protein</fullName>
    </submittedName>
</protein>
<proteinExistence type="predicted"/>
<dbReference type="AlphaFoldDB" id="A0A9X3YHE2"/>
<evidence type="ECO:0000313" key="1">
    <source>
        <dbReference type="EMBL" id="MDC8011689.1"/>
    </source>
</evidence>
<dbReference type="RefSeq" id="WP_263542904.1">
    <property type="nucleotide sequence ID" value="NZ_JAOVZO020000003.1"/>
</dbReference>
<name>A0A9X3YHE2_9GAMM</name>
<dbReference type="Proteomes" id="UP001139971">
    <property type="component" value="Unassembled WGS sequence"/>
</dbReference>
<reference evidence="1" key="1">
    <citation type="submission" date="2023-02" db="EMBL/GenBank/DDBJ databases">
        <title>Tahibacter soli sp. nov. isolated from soil.</title>
        <authorList>
            <person name="Baek J.H."/>
            <person name="Lee J.K."/>
            <person name="Choi D.G."/>
            <person name="Jeon C.O."/>
        </authorList>
    </citation>
    <scope>NUCLEOTIDE SEQUENCE</scope>
    <source>
        <strain evidence="1">BL</strain>
    </source>
</reference>
<gene>
    <name evidence="1" type="ORF">OD750_003925</name>
</gene>
<sequence length="123" mass="14124">MLTMDLRKGTAWASLMFGGPEAYSIRARNFRAVVREDAAVMSFELKPCSDNERSDARKLGRHKLTRVAIQSEQIARELARFRDHSLAQGVSRRLEIVHKDVRYKFRAEFDVGEYESVIHVQAA</sequence>
<comment type="caution">
    <text evidence="1">The sequence shown here is derived from an EMBL/GenBank/DDBJ whole genome shotgun (WGS) entry which is preliminary data.</text>
</comment>
<keyword evidence="2" id="KW-1185">Reference proteome</keyword>
<dbReference type="EMBL" id="JAOVZO020000003">
    <property type="protein sequence ID" value="MDC8011689.1"/>
    <property type="molecule type" value="Genomic_DNA"/>
</dbReference>